<feature type="chain" id="PRO_5036186053" description="Cell wall protein" evidence="2">
    <location>
        <begin position="39"/>
        <end position="178"/>
    </location>
</feature>
<dbReference type="Proteomes" id="UP000468828">
    <property type="component" value="Unassembled WGS sequence"/>
</dbReference>
<feature type="transmembrane region" description="Helical" evidence="1">
    <location>
        <begin position="146"/>
        <end position="165"/>
    </location>
</feature>
<comment type="caution">
    <text evidence="3">The sequence shown here is derived from an EMBL/GenBank/DDBJ whole genome shotgun (WGS) entry which is preliminary data.</text>
</comment>
<protein>
    <recommendedName>
        <fullName evidence="7">Cell wall protein</fullName>
    </recommendedName>
</protein>
<proteinExistence type="predicted"/>
<dbReference type="AlphaFoldDB" id="A0A6P0ER34"/>
<gene>
    <name evidence="4" type="ORF">G3R41_05120</name>
    <name evidence="3" type="ORF">GCU67_05120</name>
</gene>
<evidence type="ECO:0008006" key="7">
    <source>
        <dbReference type="Google" id="ProtNLM"/>
    </source>
</evidence>
<evidence type="ECO:0000256" key="2">
    <source>
        <dbReference type="SAM" id="SignalP"/>
    </source>
</evidence>
<dbReference type="Proteomes" id="UP000471152">
    <property type="component" value="Unassembled WGS sequence"/>
</dbReference>
<reference evidence="4 6" key="2">
    <citation type="submission" date="2020-02" db="EMBL/GenBank/DDBJ databases">
        <title>The WGS of Modestobacter muralis DSM 100205.</title>
        <authorList>
            <person name="Jiang Z."/>
        </authorList>
    </citation>
    <scope>NUCLEOTIDE SEQUENCE [LARGE SCALE GENOMIC DNA]</scope>
    <source>
        <strain evidence="4 6">DSM 100205</strain>
    </source>
</reference>
<feature type="signal peptide" evidence="2">
    <location>
        <begin position="1"/>
        <end position="38"/>
    </location>
</feature>
<keyword evidence="5" id="KW-1185">Reference proteome</keyword>
<sequence>MTRSRRTADPAGRRARHVLLAGLVALAALLISPATAQAAGTVTPTASCYQPNSDGSVSVLLGYVNNTGVTQTIPRGPANVITPSRYDGVQPTSFAPGSHPGAFALTVPASDAWGGSWTLDGVTLSNASAVSQCPAGTSLPADGNGLGMTMVMVGAGLVAAVALVVSRRRGRALPAHAA</sequence>
<evidence type="ECO:0000313" key="4">
    <source>
        <dbReference type="EMBL" id="NEN50324.1"/>
    </source>
</evidence>
<dbReference type="RefSeq" id="WP_163609991.1">
    <property type="nucleotide sequence ID" value="NZ_JAAGWB010000013.1"/>
</dbReference>
<keyword evidence="1" id="KW-1133">Transmembrane helix</keyword>
<keyword evidence="1" id="KW-0472">Membrane</keyword>
<evidence type="ECO:0000256" key="1">
    <source>
        <dbReference type="SAM" id="Phobius"/>
    </source>
</evidence>
<evidence type="ECO:0000313" key="3">
    <source>
        <dbReference type="EMBL" id="NEK93557.1"/>
    </source>
</evidence>
<organism evidence="3 5">
    <name type="scientific">Modestobacter muralis</name>
    <dbReference type="NCBI Taxonomy" id="1608614"/>
    <lineage>
        <taxon>Bacteria</taxon>
        <taxon>Bacillati</taxon>
        <taxon>Actinomycetota</taxon>
        <taxon>Actinomycetes</taxon>
        <taxon>Geodermatophilales</taxon>
        <taxon>Geodermatophilaceae</taxon>
        <taxon>Modestobacter</taxon>
    </lineage>
</organism>
<keyword evidence="1" id="KW-0812">Transmembrane</keyword>
<keyword evidence="2" id="KW-0732">Signal</keyword>
<accession>A0A6P0ER34</accession>
<dbReference type="EMBL" id="JAAGWH010000013">
    <property type="protein sequence ID" value="NEK93557.1"/>
    <property type="molecule type" value="Genomic_DNA"/>
</dbReference>
<evidence type="ECO:0000313" key="6">
    <source>
        <dbReference type="Proteomes" id="UP000471152"/>
    </source>
</evidence>
<name>A0A6P0ER34_9ACTN</name>
<evidence type="ECO:0000313" key="5">
    <source>
        <dbReference type="Proteomes" id="UP000468828"/>
    </source>
</evidence>
<dbReference type="EMBL" id="JAAGWB010000013">
    <property type="protein sequence ID" value="NEN50324.1"/>
    <property type="molecule type" value="Genomic_DNA"/>
</dbReference>
<reference evidence="3 5" key="1">
    <citation type="submission" date="2020-01" db="EMBL/GenBank/DDBJ databases">
        <title>the WGS Modestobacter muralis CPCC 204518.</title>
        <authorList>
            <person name="Jiang Z."/>
        </authorList>
    </citation>
    <scope>NUCLEOTIDE SEQUENCE [LARGE SCALE GENOMIC DNA]</scope>
    <source>
        <strain evidence="3 5">DSM 100205</strain>
    </source>
</reference>